<organism evidence="1 2">
    <name type="scientific">Herbaspirillum rubrisubalbicans</name>
    <dbReference type="NCBI Taxonomy" id="80842"/>
    <lineage>
        <taxon>Bacteria</taxon>
        <taxon>Pseudomonadati</taxon>
        <taxon>Pseudomonadota</taxon>
        <taxon>Betaproteobacteria</taxon>
        <taxon>Burkholderiales</taxon>
        <taxon>Oxalobacteraceae</taxon>
        <taxon>Herbaspirillum</taxon>
    </lineage>
</organism>
<protein>
    <recommendedName>
        <fullName evidence="3">DUF3304 domain-containing protein</fullName>
    </recommendedName>
</protein>
<evidence type="ECO:0000313" key="1">
    <source>
        <dbReference type="EMBL" id="RAM64603.1"/>
    </source>
</evidence>
<gene>
    <name evidence="1" type="ORF">RB24_10405</name>
</gene>
<dbReference type="Pfam" id="PF11745">
    <property type="entry name" value="DUF3304"/>
    <property type="match status" value="1"/>
</dbReference>
<keyword evidence="2" id="KW-1185">Reference proteome</keyword>
<sequence length="255" mass="29064">MNRGRGMSERLSPSRSLRPVMLNALLLMLILLWLVACDNGQPAAAFQDSDSVTVSTDAVNYMHDWGLGYTLFNQADNQPIGSGILGFLEGPGGKGCCLKLPKKWKPGMQVRVEWQKSNKKMTEETMRIKVMEIPEYDEAGDLYVAFYTGDEVEIVASWAEPGHPEWRGRERERPYETCVRRFSKRQCDKELPKYPPVSHERIAAEARRLCQPQRISQARDKSGTEAFCRQWINDCKKQGNVSPAKCEPTYVEEEE</sequence>
<accession>A0ABX9C296</accession>
<dbReference type="InterPro" id="IPR021733">
    <property type="entry name" value="DUF3304"/>
</dbReference>
<comment type="caution">
    <text evidence="1">The sequence shown here is derived from an EMBL/GenBank/DDBJ whole genome shotgun (WGS) entry which is preliminary data.</text>
</comment>
<evidence type="ECO:0000313" key="2">
    <source>
        <dbReference type="Proteomes" id="UP000248631"/>
    </source>
</evidence>
<name>A0ABX9C296_9BURK</name>
<proteinExistence type="predicted"/>
<dbReference type="EMBL" id="JUGD01000012">
    <property type="protein sequence ID" value="RAM64603.1"/>
    <property type="molecule type" value="Genomic_DNA"/>
</dbReference>
<reference evidence="1 2" key="1">
    <citation type="submission" date="2014-12" db="EMBL/GenBank/DDBJ databases">
        <title>Complete genome sequence of Herbaspirillum rubrisubalbicans Os38.</title>
        <authorList>
            <person name="Chen M."/>
            <person name="An Q."/>
        </authorList>
    </citation>
    <scope>NUCLEOTIDE SEQUENCE [LARGE SCALE GENOMIC DNA]</scope>
    <source>
        <strain evidence="1 2">Os38</strain>
    </source>
</reference>
<dbReference type="Proteomes" id="UP000248631">
    <property type="component" value="Unassembled WGS sequence"/>
</dbReference>
<evidence type="ECO:0008006" key="3">
    <source>
        <dbReference type="Google" id="ProtNLM"/>
    </source>
</evidence>